<sequence length="174" mass="20235">MNIIDDVKNRFEDVVVETYTQNDGKEGMLIKKESLVDVCGFLYESGFDHLSMISGMDYVEWMEVVYHLWSYTRKENVVLKVKLDRSMPIVDSVVSVWSGADWMERETYDLLGITFENHPDLRRILLPEGWIGHPLRKDYDLTVDQYVIIGEDGSDVVTTDASKLLRKEVLHDRN</sequence>
<dbReference type="GO" id="GO:0016651">
    <property type="term" value="F:oxidoreductase activity, acting on NAD(P)H"/>
    <property type="evidence" value="ECO:0007669"/>
    <property type="project" value="InterPro"/>
</dbReference>
<evidence type="ECO:0000313" key="4">
    <source>
        <dbReference type="EMBL" id="CAD6492714.1"/>
    </source>
</evidence>
<dbReference type="Gene3D" id="3.30.460.80">
    <property type="entry name" value="NADH:ubiquinone oxidoreductase, 30kDa subunit"/>
    <property type="match status" value="1"/>
</dbReference>
<dbReference type="NCBIfam" id="NF004737">
    <property type="entry name" value="PRK06074.2-4"/>
    <property type="match status" value="1"/>
</dbReference>
<dbReference type="HAMAP" id="MF_01357">
    <property type="entry name" value="NDH1_NuoC"/>
    <property type="match status" value="1"/>
</dbReference>
<gene>
    <name evidence="4" type="primary">fpoC</name>
    <name evidence="4" type="ORF">DIAAKJNI_00371</name>
</gene>
<dbReference type="EC" id="1.12.98.3" evidence="4"/>
<dbReference type="InterPro" id="IPR020396">
    <property type="entry name" value="NADH_UbQ_OxRdtase_CS"/>
</dbReference>
<dbReference type="Proteomes" id="UP000639006">
    <property type="component" value="Unassembled WGS sequence"/>
</dbReference>
<dbReference type="PANTHER" id="PTHR10884:SF14">
    <property type="entry name" value="NADH DEHYDROGENASE [UBIQUINONE] IRON-SULFUR PROTEIN 3, MITOCHONDRIAL"/>
    <property type="match status" value="1"/>
</dbReference>
<comment type="caution">
    <text evidence="4">The sequence shown here is derived from an EMBL/GenBank/DDBJ whole genome shotgun (WGS) entry which is preliminary data.</text>
</comment>
<dbReference type="PROSITE" id="PS00542">
    <property type="entry name" value="COMPLEX1_30K"/>
    <property type="match status" value="1"/>
</dbReference>
<proteinExistence type="inferred from homology"/>
<dbReference type="InterPro" id="IPR010218">
    <property type="entry name" value="NADH_DH_suC"/>
</dbReference>
<accession>A0A811T647</accession>
<dbReference type="EMBL" id="CAJHIQ010000018">
    <property type="protein sequence ID" value="CAD6492714.1"/>
    <property type="molecule type" value="Genomic_DNA"/>
</dbReference>
<dbReference type="InterPro" id="IPR037232">
    <property type="entry name" value="NADH_quin_OxRdtase_su_C/D-like"/>
</dbReference>
<dbReference type="Pfam" id="PF00329">
    <property type="entry name" value="Complex1_30kDa"/>
    <property type="match status" value="1"/>
</dbReference>
<reference evidence="4" key="1">
    <citation type="submission" date="2020-10" db="EMBL/GenBank/DDBJ databases">
        <authorList>
            <person name="Hahn C.J."/>
            <person name="Laso-Perez R."/>
            <person name="Vulcano F."/>
            <person name="Vaziourakis K.-M."/>
            <person name="Stokke R."/>
            <person name="Steen I.H."/>
            <person name="Teske A."/>
            <person name="Boetius A."/>
            <person name="Liebeke M."/>
            <person name="Amann R."/>
            <person name="Knittel K."/>
        </authorList>
    </citation>
    <scope>NUCLEOTIDE SEQUENCE</scope>
    <source>
        <strain evidence="4">Gfbio:e3339647-f889-4370-9287-4fb5cb688e4c:AG392M11_GoMArc1</strain>
    </source>
</reference>
<keyword evidence="2" id="KW-0813">Transport</keyword>
<evidence type="ECO:0000259" key="3">
    <source>
        <dbReference type="Pfam" id="PF00329"/>
    </source>
</evidence>
<protein>
    <submittedName>
        <fullName evidence="4">F(420)H(2) dehydrogenase subunit C</fullName>
        <ecNumber evidence="4">1.12.98.3</ecNumber>
    </submittedName>
</protein>
<dbReference type="AlphaFoldDB" id="A0A811T647"/>
<evidence type="ECO:0000313" key="5">
    <source>
        <dbReference type="Proteomes" id="UP000639006"/>
    </source>
</evidence>
<evidence type="ECO:0000256" key="2">
    <source>
        <dbReference type="ARBA" id="ARBA00022448"/>
    </source>
</evidence>
<name>A0A811T647_9EURY</name>
<dbReference type="GO" id="GO:0008137">
    <property type="term" value="F:NADH dehydrogenase (ubiquinone) activity"/>
    <property type="evidence" value="ECO:0007669"/>
    <property type="project" value="InterPro"/>
</dbReference>
<organism evidence="4 5">
    <name type="scientific">Candidatus Argoarchaeum ethanivorans</name>
    <dbReference type="NCBI Taxonomy" id="2608793"/>
    <lineage>
        <taxon>Archaea</taxon>
        <taxon>Methanobacteriati</taxon>
        <taxon>Methanobacteriota</taxon>
        <taxon>Stenosarchaea group</taxon>
        <taxon>Methanomicrobia</taxon>
        <taxon>Methanosarcinales</taxon>
        <taxon>Methanosarcinales incertae sedis</taxon>
        <taxon>GOM Arc I cluster</taxon>
        <taxon>Candidatus Argoarchaeum</taxon>
    </lineage>
</organism>
<evidence type="ECO:0000256" key="1">
    <source>
        <dbReference type="ARBA" id="ARBA00007569"/>
    </source>
</evidence>
<dbReference type="SUPFAM" id="SSF143243">
    <property type="entry name" value="Nqo5-like"/>
    <property type="match status" value="1"/>
</dbReference>
<keyword evidence="4" id="KW-0560">Oxidoreductase</keyword>
<dbReference type="NCBIfam" id="TIGR01961">
    <property type="entry name" value="NuoC_fam"/>
    <property type="match status" value="1"/>
</dbReference>
<feature type="domain" description="NADH:ubiquinone oxidoreductase 30kDa subunit" evidence="3">
    <location>
        <begin position="30"/>
        <end position="142"/>
    </location>
</feature>
<dbReference type="PANTHER" id="PTHR10884">
    <property type="entry name" value="NADH DEHYDROGENASE UBIQUINONE IRON-SULFUR PROTEIN 3"/>
    <property type="match status" value="1"/>
</dbReference>
<dbReference type="GO" id="GO:0051911">
    <property type="term" value="F:Methanosarcina-phenazine hydrogenase activity"/>
    <property type="evidence" value="ECO:0007669"/>
    <property type="project" value="UniProtKB-EC"/>
</dbReference>
<comment type="similarity">
    <text evidence="1">Belongs to the complex I 30 kDa subunit family.</text>
</comment>
<dbReference type="InterPro" id="IPR001268">
    <property type="entry name" value="NADH_UbQ_OxRdtase_30kDa_su"/>
</dbReference>